<gene>
    <name evidence="3" type="ORF">Z517_02905</name>
</gene>
<dbReference type="EMBL" id="KN846970">
    <property type="protein sequence ID" value="KIW83659.1"/>
    <property type="molecule type" value="Genomic_DNA"/>
</dbReference>
<feature type="compositionally biased region" description="Polar residues" evidence="1">
    <location>
        <begin position="764"/>
        <end position="778"/>
    </location>
</feature>
<feature type="region of interest" description="Disordered" evidence="1">
    <location>
        <begin position="1"/>
        <end position="79"/>
    </location>
</feature>
<dbReference type="OrthoDB" id="2322499at2759"/>
<dbReference type="Pfam" id="PF12937">
    <property type="entry name" value="F-box-like"/>
    <property type="match status" value="1"/>
</dbReference>
<feature type="region of interest" description="Disordered" evidence="1">
    <location>
        <begin position="711"/>
        <end position="739"/>
    </location>
</feature>
<protein>
    <recommendedName>
        <fullName evidence="2">F-box domain-containing protein</fullName>
    </recommendedName>
</protein>
<dbReference type="STRING" id="1442368.A0A0D2HGU5"/>
<accession>A0A0D2HGU5</accession>
<dbReference type="Proteomes" id="UP000053029">
    <property type="component" value="Unassembled WGS sequence"/>
</dbReference>
<feature type="domain" description="F-box" evidence="2">
    <location>
        <begin position="81"/>
        <end position="119"/>
    </location>
</feature>
<dbReference type="InterPro" id="IPR036047">
    <property type="entry name" value="F-box-like_dom_sf"/>
</dbReference>
<feature type="region of interest" description="Disordered" evidence="1">
    <location>
        <begin position="764"/>
        <end position="812"/>
    </location>
</feature>
<feature type="compositionally biased region" description="Low complexity" evidence="1">
    <location>
        <begin position="912"/>
        <end position="923"/>
    </location>
</feature>
<dbReference type="HOGENOM" id="CLU_003437_1_0_1"/>
<dbReference type="RefSeq" id="XP_013287467.1">
    <property type="nucleotide sequence ID" value="XM_013432013.1"/>
</dbReference>
<keyword evidence="4" id="KW-1185">Reference proteome</keyword>
<feature type="region of interest" description="Disordered" evidence="1">
    <location>
        <begin position="897"/>
        <end position="947"/>
    </location>
</feature>
<feature type="region of interest" description="Disordered" evidence="1">
    <location>
        <begin position="355"/>
        <end position="454"/>
    </location>
</feature>
<dbReference type="SUPFAM" id="SSF81383">
    <property type="entry name" value="F-box domain"/>
    <property type="match status" value="1"/>
</dbReference>
<sequence>MEFNDGSTFAPWKGSRKRPRSPDLADRSAHELDYRPVAMERPTTAVSFGVDTERSKRRKHSISTQSLSSPAPPKRAPIRRPSMLVDLPGEVLQHIFTFVDPISLGRLIRVNRCFRSLLDPACLLPQKSASSLSMRLTMRSQDLVWAASRRSFLPGFPKPMDKMTELEVWRLVRGRTCQFCGKKTTHNQPLSMSELWDSGPGLDGVRPIWPFRVRTCGRCLQPRLIKDAELIVSTYSALRPALPFAILTQELNYIPSTVIPQRPPPPHLELVKYYFRPQFEALQSEFHDIKALGAAAVAEWYKGLETLGQRSNADAARFEQWELQGGYSRLPIARSPSGNGVDTSLMSLTNHADPMQTFDNVQQPSAHSADGTPSSGNVVSGLSTPGTLEDSRHPAAQIQSWPLPHFPVAPGQQPLTSISPLGPSSPSGQIPGRPPRQKTERSLKEATKTRAERRKDIERRCLALEPPIMPSTLVHMDAFQAAILISRPLDDKAWEILRPRLLAQRADAEHRESKISLSDPTIQLQKRQQLEEEQRVAQANASHMWIELKVPPRDKLQKYAQDFIHLTWSDGTAVTKATASKFAAEVLCHVRQRFDEVVAQEDRMLQLKGTAFPQDEASLACRKLKLEDMKWVYEEFVKPHAERFGKELFLCHVCDTTQKLFAFEAVIQHFAAKHTSSLSSGNSIVYWKAEWPLEPPFDPHPNIPWALQAAGSMASTQPPQQARLGLPPRGPPSSVEGGLGGPYNVPQPISSSQWFADPLQHVDPNSSSSVLRTDSLNTGRLPPRLERGRLRGSVAGSSIARSETSGYTNEDEYGPRYQPYKFARPNAPIVQYYQGSHAGAKIGDEMDRSHSGKSAPRREEHPHLFETGRGWEVWKRPGPISHGSMIYSYGDSSSRFSYGESVQRDGGTSVDGTSETGGSKTTSHISLRRELASESRAPTSDLESSREEAHQAATHAAVENFLNNFSPLVGDAGTDSVRDVGTITRPTDLEQPHSIPGLHPIDAYPQQGETWESLGNRTRGHISPPTRQRPAPPLRELERPPVWADNPPAQLRYSPSMPPDRDPEIARELAYDDRYRELPGRALQARYDRQFEDMRDLVPAYPVPPYEPQYFYSHDGRRYVEVREQNAERYAPRANDFPERYHNPTDSSGSRYLDSRRYVPERQVEHDNRMHGPLREYELGDNDYRAAQNMGPSWGYDSRHPHEQATLEPHPRSARTNTRETTYEPIEQPMRYTPRSFGAERPGE</sequence>
<feature type="compositionally biased region" description="Basic and acidic residues" evidence="1">
    <location>
        <begin position="1197"/>
        <end position="1222"/>
    </location>
</feature>
<feature type="compositionally biased region" description="Polar residues" evidence="1">
    <location>
        <begin position="795"/>
        <end position="808"/>
    </location>
</feature>
<feature type="region of interest" description="Disordered" evidence="1">
    <location>
        <begin position="1188"/>
        <end position="1244"/>
    </location>
</feature>
<feature type="compositionally biased region" description="Basic and acidic residues" evidence="1">
    <location>
        <begin position="437"/>
        <end position="454"/>
    </location>
</feature>
<proteinExistence type="predicted"/>
<dbReference type="SMART" id="SM00256">
    <property type="entry name" value="FBOX"/>
    <property type="match status" value="1"/>
</dbReference>
<dbReference type="InterPro" id="IPR001810">
    <property type="entry name" value="F-box_dom"/>
</dbReference>
<dbReference type="VEuPathDB" id="FungiDB:Z517_02905"/>
<dbReference type="AlphaFoldDB" id="A0A0D2HGU5"/>
<reference evidence="3 4" key="1">
    <citation type="submission" date="2015-01" db="EMBL/GenBank/DDBJ databases">
        <title>The Genome Sequence of Fonsecaea pedrosoi CBS 271.37.</title>
        <authorList>
            <consortium name="The Broad Institute Genomics Platform"/>
            <person name="Cuomo C."/>
            <person name="de Hoog S."/>
            <person name="Gorbushina A."/>
            <person name="Stielow B."/>
            <person name="Teixiera M."/>
            <person name="Abouelleil A."/>
            <person name="Chapman S.B."/>
            <person name="Priest M."/>
            <person name="Young S.K."/>
            <person name="Wortman J."/>
            <person name="Nusbaum C."/>
            <person name="Birren B."/>
        </authorList>
    </citation>
    <scope>NUCLEOTIDE SEQUENCE [LARGE SCALE GENOMIC DNA]</scope>
    <source>
        <strain evidence="3 4">CBS 271.37</strain>
    </source>
</reference>
<evidence type="ECO:0000256" key="1">
    <source>
        <dbReference type="SAM" id="MobiDB-lite"/>
    </source>
</evidence>
<dbReference type="PROSITE" id="PS50181">
    <property type="entry name" value="FBOX"/>
    <property type="match status" value="1"/>
</dbReference>
<organism evidence="3 4">
    <name type="scientific">Fonsecaea pedrosoi CBS 271.37</name>
    <dbReference type="NCBI Taxonomy" id="1442368"/>
    <lineage>
        <taxon>Eukaryota</taxon>
        <taxon>Fungi</taxon>
        <taxon>Dikarya</taxon>
        <taxon>Ascomycota</taxon>
        <taxon>Pezizomycotina</taxon>
        <taxon>Eurotiomycetes</taxon>
        <taxon>Chaetothyriomycetidae</taxon>
        <taxon>Chaetothyriales</taxon>
        <taxon>Herpotrichiellaceae</taxon>
        <taxon>Fonsecaea</taxon>
    </lineage>
</organism>
<feature type="region of interest" description="Disordered" evidence="1">
    <location>
        <begin position="1015"/>
        <end position="1061"/>
    </location>
</feature>
<name>A0A0D2HGU5_9EURO</name>
<dbReference type="GeneID" id="25302395"/>
<feature type="compositionally biased region" description="Basic and acidic residues" evidence="1">
    <location>
        <begin position="20"/>
        <end position="34"/>
    </location>
</feature>
<feature type="compositionally biased region" description="Polar residues" evidence="1">
    <location>
        <begin position="357"/>
        <end position="386"/>
    </location>
</feature>
<evidence type="ECO:0000259" key="2">
    <source>
        <dbReference type="PROSITE" id="PS50181"/>
    </source>
</evidence>
<feature type="compositionally biased region" description="Low complexity" evidence="1">
    <location>
        <begin position="414"/>
        <end position="431"/>
    </location>
</feature>
<evidence type="ECO:0000313" key="3">
    <source>
        <dbReference type="EMBL" id="KIW83659.1"/>
    </source>
</evidence>
<evidence type="ECO:0000313" key="4">
    <source>
        <dbReference type="Proteomes" id="UP000053029"/>
    </source>
</evidence>